<dbReference type="SMART" id="SM00242">
    <property type="entry name" value="MYSc"/>
    <property type="match status" value="1"/>
</dbReference>
<evidence type="ECO:0000256" key="6">
    <source>
        <dbReference type="ARBA" id="ARBA00023175"/>
    </source>
</evidence>
<organism evidence="13 14">
    <name type="scientific">Saccharomycopsis crataegensis</name>
    <dbReference type="NCBI Taxonomy" id="43959"/>
    <lineage>
        <taxon>Eukaryota</taxon>
        <taxon>Fungi</taxon>
        <taxon>Dikarya</taxon>
        <taxon>Ascomycota</taxon>
        <taxon>Saccharomycotina</taxon>
        <taxon>Saccharomycetes</taxon>
        <taxon>Saccharomycopsidaceae</taxon>
        <taxon>Saccharomycopsis</taxon>
    </lineage>
</organism>
<comment type="caution">
    <text evidence="13">The sequence shown here is derived from an EMBL/GenBank/DDBJ whole genome shotgun (WGS) entry which is preliminary data.</text>
</comment>
<feature type="coiled-coil region" evidence="10">
    <location>
        <begin position="1201"/>
        <end position="1249"/>
    </location>
</feature>
<keyword evidence="6 9" id="KW-0505">Motor protein</keyword>
<dbReference type="Gene3D" id="1.10.10.820">
    <property type="match status" value="1"/>
</dbReference>
<dbReference type="FunFam" id="1.10.10.820:FF:000001">
    <property type="entry name" value="Myosin heavy chain"/>
    <property type="match status" value="1"/>
</dbReference>
<feature type="coiled-coil region" evidence="10">
    <location>
        <begin position="1586"/>
        <end position="1616"/>
    </location>
</feature>
<evidence type="ECO:0000256" key="3">
    <source>
        <dbReference type="ARBA" id="ARBA00022840"/>
    </source>
</evidence>
<dbReference type="Gene3D" id="6.20.240.20">
    <property type="match status" value="1"/>
</dbReference>
<proteinExistence type="inferred from homology"/>
<dbReference type="InterPro" id="IPR001609">
    <property type="entry name" value="Myosin_head_motor_dom-like"/>
</dbReference>
<feature type="binding site" evidence="9">
    <location>
        <begin position="160"/>
        <end position="167"/>
    </location>
    <ligand>
        <name>ATP</name>
        <dbReference type="ChEBI" id="CHEBI:30616"/>
    </ligand>
</feature>
<keyword evidence="2 9" id="KW-0547">Nucleotide-binding</keyword>
<feature type="coiled-coil region" evidence="10">
    <location>
        <begin position="841"/>
        <end position="1160"/>
    </location>
</feature>
<evidence type="ECO:0000259" key="12">
    <source>
        <dbReference type="PROSITE" id="PS51844"/>
    </source>
</evidence>
<evidence type="ECO:0000256" key="2">
    <source>
        <dbReference type="ARBA" id="ARBA00022741"/>
    </source>
</evidence>
<feature type="coiled-coil region" evidence="10">
    <location>
        <begin position="1514"/>
        <end position="1548"/>
    </location>
</feature>
<comment type="similarity">
    <text evidence="1 9">Belongs to the TRAFAC class myosin-kinesin ATPase superfamily. Myosin family.</text>
</comment>
<accession>A0AAV5QQW7</accession>
<evidence type="ECO:0000256" key="4">
    <source>
        <dbReference type="ARBA" id="ARBA00023054"/>
    </source>
</evidence>
<keyword evidence="14" id="KW-1185">Reference proteome</keyword>
<reference evidence="13 14" key="1">
    <citation type="journal article" date="2023" name="Elife">
        <title>Identification of key yeast species and microbe-microbe interactions impacting larval growth of Drosophila in the wild.</title>
        <authorList>
            <person name="Mure A."/>
            <person name="Sugiura Y."/>
            <person name="Maeda R."/>
            <person name="Honda K."/>
            <person name="Sakurai N."/>
            <person name="Takahashi Y."/>
            <person name="Watada M."/>
            <person name="Katoh T."/>
            <person name="Gotoh A."/>
            <person name="Gotoh Y."/>
            <person name="Taniguchi I."/>
            <person name="Nakamura K."/>
            <person name="Hayashi T."/>
            <person name="Katayama T."/>
            <person name="Uemura T."/>
            <person name="Hattori Y."/>
        </authorList>
    </citation>
    <scope>NUCLEOTIDE SEQUENCE [LARGE SCALE GENOMIC DNA]</scope>
    <source>
        <strain evidence="13 14">SC-9</strain>
    </source>
</reference>
<evidence type="ECO:0000313" key="14">
    <source>
        <dbReference type="Proteomes" id="UP001360560"/>
    </source>
</evidence>
<dbReference type="InterPro" id="IPR004009">
    <property type="entry name" value="SH3_Myosin"/>
</dbReference>
<dbReference type="Gene3D" id="1.10.287.1490">
    <property type="match status" value="1"/>
</dbReference>
<dbReference type="Gene3D" id="4.10.270.10">
    <property type="entry name" value="Myosin, subunit A"/>
    <property type="match status" value="1"/>
</dbReference>
<dbReference type="GO" id="GO:0005524">
    <property type="term" value="F:ATP binding"/>
    <property type="evidence" value="ECO:0007669"/>
    <property type="project" value="UniProtKB-UniRule"/>
</dbReference>
<dbReference type="InterPro" id="IPR036961">
    <property type="entry name" value="Kinesin_motor_dom_sf"/>
</dbReference>
<feature type="coiled-coil region" evidence="10">
    <location>
        <begin position="1645"/>
        <end position="1717"/>
    </location>
</feature>
<dbReference type="EMBL" id="BTFZ01000011">
    <property type="protein sequence ID" value="GMM36936.1"/>
    <property type="molecule type" value="Genomic_DNA"/>
</dbReference>
<dbReference type="GO" id="GO:0016020">
    <property type="term" value="C:membrane"/>
    <property type="evidence" value="ECO:0007669"/>
    <property type="project" value="TreeGrafter"/>
</dbReference>
<feature type="domain" description="Myosin N-terminal SH3-like" evidence="12">
    <location>
        <begin position="11"/>
        <end position="63"/>
    </location>
</feature>
<evidence type="ECO:0000313" key="13">
    <source>
        <dbReference type="EMBL" id="GMM36936.1"/>
    </source>
</evidence>
<dbReference type="PROSITE" id="PS50096">
    <property type="entry name" value="IQ"/>
    <property type="match status" value="1"/>
</dbReference>
<feature type="domain" description="Myosin motor" evidence="11">
    <location>
        <begin position="67"/>
        <end position="770"/>
    </location>
</feature>
<name>A0AAV5QQW7_9ASCO</name>
<feature type="coiled-coil region" evidence="10">
    <location>
        <begin position="1767"/>
        <end position="1853"/>
    </location>
</feature>
<dbReference type="Gene3D" id="3.40.850.10">
    <property type="entry name" value="Kinesin motor domain"/>
    <property type="match status" value="1"/>
</dbReference>
<sequence length="1882" mass="217131">MSSNDEEIEFNSHKWVWIPDKSKTFVKGFVLEDNLDSGTKMKIRTEDDKDIIVMKDEVEPVNPPRFNSADDMAELTHLNEPSVLYNLQQRYMNDLIYTYSGLFLVAVNPYANVPLYGPDYVDMYNGSNKNDSKPHIFAITELTYRYMLEKQQHQSILVTGESGAGKTENTKKIIQYLAAITSSMKTNVNSSGGDTVVVENFEDQIIQANPILESFGNAQTVRNNNSSRFGKFIRIEFSGKGKISGANIDWYLLEKSRVIHQASNERNYHIFYQLLLGLTKSEKENLYINEHANFFNYLKNGNITIPNVDDKKEFRDLIHAFEVMNFSKEEYWEIFKTAAIILLIGNINFISRSTDKARFSDDSPLTQLCDLLGIDLAAFKQAILTPKVKAGKEFVTQNKTASQAKFSLDSISKSLYERTFKYIVDKINDKLDHSLSTSHFIGVLDIAGFEIFKQNSFEQLCINYTNEKLQQFFNHHMFVLEQNEYIKENINWEFIDFGQDLQDTIDLIESNQNPIGILSVLNEECIVPKSSDKSFINKLNTIWASSISSRHGSSSSKFKKSRYDNGFTVKHYAGEVDYTTDGWLDKNRDPLNQNAVDLLIKASNKHIALLFADEEGLDASGTTNAKKQGAGKGGMFRTVAQRHKEQLSDLMTQLSNTYPHFVRCILPNNKKKPHDLDKKLVLDQLRCNGVLEGIRIARAGYPNRIFFKEFYQRYKFLAKQLQAFGSSNDFKKNCEIILNAIDLEESVYKVGLTKIFFKNGILAQLEIKREEIIKDIFVGFQSLIRGKLIRGRIQKELQKVQAAQVIMKNFMIFNELKNNEWYNLMIKIKPLLDSSKQQKQKQLAMDQVNKYKDQIVVLEEQNKATISEKEELSHELKKLNEVLMTERDLLSEKENKLQETKKKEIELSQSLQANLGDSAKLKSEIEELVAAKEALDKKAQTLESDLANKTKRLDEIESQKKSLSDEKGRLQKELNKATSSIEQYKKDSSAQIELKIKSATTSLNLEVKKLTSENNDLKEQLVKLKESSTKLELARSTKTRDLDNLNKTIETQKEQIKSLTSDKAKISADHDALLKEHAKVKEEAVATQAKFKKLESDALEAKNLLKIKIADDIKFERGKQKFDNEILELKHAKKLMEKELAESKQQNAELMEKLANHSGNDEGKSTARGLSNENDNSGVNLLAMSGDDKLVNDYNSMKLQLNEKSAMLNHETQQRKKLEAELKIFQTRLASESFDNQKLNAQLRKLKRNSRIGYIQETSFNNDFLNGSSSNSSEHDIEEEELLMKKNTMLQKEIDHLKLELAKRSENGMDLLPKKMKSVKGASSGNGHLISKFNNLDNQDDSRSIYKIKFENADAKVKSLEKQLRDLNYGGPLRENMNIQNANYDVDSQELMKKLKMVKQENSRLQRILNDMKMSNDHDRSFDDGETSKEFILQEELVTSRLRLESSQGKVDELTRQVNLFKERSEEYFNKLEIAEHAVRSSKRGETKAKQELQEVAAALSNLKQGERSSETQVAKMKLKINQMEAKVQSKEGEIRRLRATQQTLTEELEHYRFKLVTDSKSEKDRKFDELNKRLKEKLILETNLKKDLQVARMLLENTAAEKEAQEEELAAWRKDQSKVTDRLTTLEADNARYRSLDKGNKKKLDSLLQQINTLHEAMDKMISERELIQRDKRILEDKIEELSNGHDTNDAMNSVLHQQKQEIERSRKELELHYRAQKVLKKELMDEKENTLMVIEENKGLGNLIKELQGSIKEFEHSKKTDGGDHEFYLRRIQELEGEVNDYQQHEENFLIMERLIKDLKIKLENVEKENDDLMKENQDVLSKSDQLKEMIDQLEESESQATLNYRRVERALKDQKEAKMRSEMDLINWKNKLSKFANRK</sequence>
<dbReference type="PANTHER" id="PTHR13140">
    <property type="entry name" value="MYOSIN"/>
    <property type="match status" value="1"/>
</dbReference>
<comment type="subunit">
    <text evidence="8">Binds to cdc4 and rlc1.</text>
</comment>
<dbReference type="FunFam" id="1.20.58.530:FF:000001">
    <property type="entry name" value="Myosin heavy chain"/>
    <property type="match status" value="1"/>
</dbReference>
<evidence type="ECO:0000256" key="10">
    <source>
        <dbReference type="SAM" id="Coils"/>
    </source>
</evidence>
<dbReference type="InterPro" id="IPR008989">
    <property type="entry name" value="Myosin_S1_N"/>
</dbReference>
<evidence type="ECO:0000256" key="1">
    <source>
        <dbReference type="ARBA" id="ARBA00008314"/>
    </source>
</evidence>
<dbReference type="GeneID" id="90074911"/>
<dbReference type="GO" id="GO:0000146">
    <property type="term" value="F:microfilament motor activity"/>
    <property type="evidence" value="ECO:0007669"/>
    <property type="project" value="TreeGrafter"/>
</dbReference>
<dbReference type="SUPFAM" id="SSF52540">
    <property type="entry name" value="P-loop containing nucleoside triphosphate hydrolases"/>
    <property type="match status" value="1"/>
</dbReference>
<feature type="region of interest" description="Actin-binding" evidence="9">
    <location>
        <begin position="647"/>
        <end position="669"/>
    </location>
</feature>
<gene>
    <name evidence="13" type="ORF">DASC09_042610</name>
</gene>
<dbReference type="GO" id="GO:0051015">
    <property type="term" value="F:actin filament binding"/>
    <property type="evidence" value="ECO:0007669"/>
    <property type="project" value="InterPro"/>
</dbReference>
<dbReference type="GO" id="GO:1903475">
    <property type="term" value="P:mitotic actomyosin contractile ring assembly"/>
    <property type="evidence" value="ECO:0007669"/>
    <property type="project" value="UniProtKB-ARBA"/>
</dbReference>
<dbReference type="GO" id="GO:0120104">
    <property type="term" value="C:mitotic actomyosin contractile ring, proximal layer"/>
    <property type="evidence" value="ECO:0007669"/>
    <property type="project" value="UniProtKB-ARBA"/>
</dbReference>
<dbReference type="PANTHER" id="PTHR13140:SF857">
    <property type="entry name" value="MYOSIN-11"/>
    <property type="match status" value="1"/>
</dbReference>
<dbReference type="PROSITE" id="PS51844">
    <property type="entry name" value="SH3_LIKE"/>
    <property type="match status" value="1"/>
</dbReference>
<keyword evidence="5 9" id="KW-0518">Myosin</keyword>
<evidence type="ECO:0000259" key="11">
    <source>
        <dbReference type="PROSITE" id="PS51456"/>
    </source>
</evidence>
<dbReference type="GO" id="GO:0016459">
    <property type="term" value="C:myosin complex"/>
    <property type="evidence" value="ECO:0007669"/>
    <property type="project" value="UniProtKB-KW"/>
</dbReference>
<evidence type="ECO:0000256" key="9">
    <source>
        <dbReference type="PROSITE-ProRule" id="PRU00782"/>
    </source>
</evidence>
<dbReference type="Gene3D" id="2.30.30.360">
    <property type="entry name" value="Myosin S1 fragment, N-terminal"/>
    <property type="match status" value="1"/>
</dbReference>
<dbReference type="Gene3D" id="1.20.58.530">
    <property type="match status" value="1"/>
</dbReference>
<evidence type="ECO:0000256" key="5">
    <source>
        <dbReference type="ARBA" id="ARBA00023123"/>
    </source>
</evidence>
<dbReference type="PRINTS" id="PR00193">
    <property type="entry name" value="MYOSINHEAVY"/>
</dbReference>
<dbReference type="InterPro" id="IPR027417">
    <property type="entry name" value="P-loop_NTPase"/>
</dbReference>
<dbReference type="RefSeq" id="XP_064853932.1">
    <property type="nucleotide sequence ID" value="XM_064997860.1"/>
</dbReference>
<keyword evidence="4 10" id="KW-0175">Coiled coil</keyword>
<dbReference type="Proteomes" id="UP001360560">
    <property type="component" value="Unassembled WGS sequence"/>
</dbReference>
<dbReference type="CDD" id="cd01377">
    <property type="entry name" value="MYSc_class_II"/>
    <property type="match status" value="1"/>
</dbReference>
<feature type="coiled-coil region" evidence="10">
    <location>
        <begin position="1444"/>
        <end position="1471"/>
    </location>
</feature>
<keyword evidence="3 9" id="KW-0067">ATP-binding</keyword>
<dbReference type="Pfam" id="PF00063">
    <property type="entry name" value="Myosin_head"/>
    <property type="match status" value="1"/>
</dbReference>
<dbReference type="PROSITE" id="PS51456">
    <property type="entry name" value="MYOSIN_MOTOR"/>
    <property type="match status" value="1"/>
</dbReference>
<keyword evidence="7 9" id="KW-0009">Actin-binding</keyword>
<protein>
    <submittedName>
        <fullName evidence="13">Myosin 1</fullName>
    </submittedName>
</protein>
<dbReference type="GO" id="GO:0007015">
    <property type="term" value="P:actin filament organization"/>
    <property type="evidence" value="ECO:0007669"/>
    <property type="project" value="TreeGrafter"/>
</dbReference>
<dbReference type="GO" id="GO:1902404">
    <property type="term" value="P:mitotic actomyosin contractile ring contraction"/>
    <property type="evidence" value="ECO:0007669"/>
    <property type="project" value="UniProtKB-ARBA"/>
</dbReference>
<evidence type="ECO:0000256" key="7">
    <source>
        <dbReference type="ARBA" id="ARBA00023203"/>
    </source>
</evidence>
<evidence type="ECO:0000256" key="8">
    <source>
        <dbReference type="ARBA" id="ARBA00064372"/>
    </source>
</evidence>
<dbReference type="Gene3D" id="1.20.120.720">
    <property type="entry name" value="Myosin VI head, motor domain, U50 subdomain"/>
    <property type="match status" value="1"/>
</dbReference>